<dbReference type="GO" id="GO:0030975">
    <property type="term" value="F:thiamine binding"/>
    <property type="evidence" value="ECO:0007669"/>
    <property type="project" value="TreeGrafter"/>
</dbReference>
<dbReference type="CDD" id="cd13544">
    <property type="entry name" value="PBP2_Fbp_like_1"/>
    <property type="match status" value="1"/>
</dbReference>
<gene>
    <name evidence="2" type="ORF">SDC9_42060</name>
</gene>
<proteinExistence type="predicted"/>
<accession>A0A644VX79</accession>
<dbReference type="InterPro" id="IPR026045">
    <property type="entry name" value="Ferric-bd"/>
</dbReference>
<dbReference type="PANTHER" id="PTHR30006">
    <property type="entry name" value="THIAMINE-BINDING PERIPLASMIC PROTEIN-RELATED"/>
    <property type="match status" value="1"/>
</dbReference>
<dbReference type="PIRSF" id="PIRSF002825">
    <property type="entry name" value="CfbpA"/>
    <property type="match status" value="1"/>
</dbReference>
<sequence length="338" mass="37525">MKKMVCVVAAVLMLVMPLFAQATAESGPKKYQTLQMYTALDTEEAQYYLDVFQKSSGIKVEYVRMSSGEVLARMEAEKSNPQASVWFGGSNTDHINAQSKGLLTPYKPATDFELAPMLHADDYSWNGFYTGAIGFVTNTEFLKKHNLQPPKSWDDLLNPVYKGQIEMAYPYTSGTAYTTWATIIQMKGLAGALDWWEKFDKNVHQYTKSGTACIARAGLGECAVGISFSHDIVAKGVAMGYPLVMSFPEEGTGYEVGAVSMINGARQVEEAKIFMDWCFTEEAQNLFKKYSRLPVNPKATVAEGAVKLSDIKLIDYDAVKMGLAKDEYVTAWRDRIGK</sequence>
<evidence type="ECO:0000256" key="1">
    <source>
        <dbReference type="ARBA" id="ARBA00022729"/>
    </source>
</evidence>
<comment type="caution">
    <text evidence="2">The sequence shown here is derived from an EMBL/GenBank/DDBJ whole genome shotgun (WGS) entry which is preliminary data.</text>
</comment>
<protein>
    <submittedName>
        <fullName evidence="2">Uncharacterized protein</fullName>
    </submittedName>
</protein>
<dbReference type="EMBL" id="VSSQ01000485">
    <property type="protein sequence ID" value="MPL95887.1"/>
    <property type="molecule type" value="Genomic_DNA"/>
</dbReference>
<name>A0A644VX79_9ZZZZ</name>
<reference evidence="2" key="1">
    <citation type="submission" date="2019-08" db="EMBL/GenBank/DDBJ databases">
        <authorList>
            <person name="Kucharzyk K."/>
            <person name="Murdoch R.W."/>
            <person name="Higgins S."/>
            <person name="Loffler F."/>
        </authorList>
    </citation>
    <scope>NUCLEOTIDE SEQUENCE</scope>
</reference>
<evidence type="ECO:0000313" key="2">
    <source>
        <dbReference type="EMBL" id="MPL95887.1"/>
    </source>
</evidence>
<keyword evidence="1" id="KW-0732">Signal</keyword>
<dbReference type="GO" id="GO:0015888">
    <property type="term" value="P:thiamine transport"/>
    <property type="evidence" value="ECO:0007669"/>
    <property type="project" value="TreeGrafter"/>
</dbReference>
<dbReference type="GO" id="GO:0030976">
    <property type="term" value="F:thiamine pyrophosphate binding"/>
    <property type="evidence" value="ECO:0007669"/>
    <property type="project" value="TreeGrafter"/>
</dbReference>
<dbReference type="Gene3D" id="3.40.190.10">
    <property type="entry name" value="Periplasmic binding protein-like II"/>
    <property type="match status" value="2"/>
</dbReference>
<organism evidence="2">
    <name type="scientific">bioreactor metagenome</name>
    <dbReference type="NCBI Taxonomy" id="1076179"/>
    <lineage>
        <taxon>unclassified sequences</taxon>
        <taxon>metagenomes</taxon>
        <taxon>ecological metagenomes</taxon>
    </lineage>
</organism>
<dbReference type="AlphaFoldDB" id="A0A644VX79"/>
<dbReference type="SUPFAM" id="SSF53850">
    <property type="entry name" value="Periplasmic binding protein-like II"/>
    <property type="match status" value="1"/>
</dbReference>
<dbReference type="GO" id="GO:0030288">
    <property type="term" value="C:outer membrane-bounded periplasmic space"/>
    <property type="evidence" value="ECO:0007669"/>
    <property type="project" value="TreeGrafter"/>
</dbReference>
<dbReference type="Pfam" id="PF13343">
    <property type="entry name" value="SBP_bac_6"/>
    <property type="match status" value="1"/>
</dbReference>
<dbReference type="PANTHER" id="PTHR30006:SF2">
    <property type="entry name" value="ABC TRANSPORTER SUBSTRATE-BINDING PROTEIN"/>
    <property type="match status" value="1"/>
</dbReference>